<dbReference type="AlphaFoldDB" id="A0AA38ML13"/>
<evidence type="ECO:0000313" key="2">
    <source>
        <dbReference type="EMBL" id="KAJ3661595.1"/>
    </source>
</evidence>
<name>A0AA38ML13_9CUCU</name>
<gene>
    <name evidence="2" type="ORF">Zmor_005986</name>
</gene>
<evidence type="ECO:0000313" key="3">
    <source>
        <dbReference type="Proteomes" id="UP001168821"/>
    </source>
</evidence>
<dbReference type="EMBL" id="JALNTZ010000002">
    <property type="protein sequence ID" value="KAJ3661595.1"/>
    <property type="molecule type" value="Genomic_DNA"/>
</dbReference>
<dbReference type="GO" id="GO:0003677">
    <property type="term" value="F:DNA binding"/>
    <property type="evidence" value="ECO:0007669"/>
    <property type="project" value="InterPro"/>
</dbReference>
<dbReference type="InterPro" id="IPR011010">
    <property type="entry name" value="DNA_brk_join_enz"/>
</dbReference>
<dbReference type="Gene3D" id="1.10.443.10">
    <property type="entry name" value="Intergrase catalytic core"/>
    <property type="match status" value="1"/>
</dbReference>
<reference evidence="2" key="1">
    <citation type="journal article" date="2023" name="G3 (Bethesda)">
        <title>Whole genome assemblies of Zophobas morio and Tenebrio molitor.</title>
        <authorList>
            <person name="Kaur S."/>
            <person name="Stinson S.A."/>
            <person name="diCenzo G.C."/>
        </authorList>
    </citation>
    <scope>NUCLEOTIDE SEQUENCE</scope>
    <source>
        <strain evidence="2">QUZm001</strain>
    </source>
</reference>
<dbReference type="GO" id="GO:0006310">
    <property type="term" value="P:DNA recombination"/>
    <property type="evidence" value="ECO:0007669"/>
    <property type="project" value="UniProtKB-KW"/>
</dbReference>
<keyword evidence="1" id="KW-0233">DNA recombination</keyword>
<dbReference type="GO" id="GO:0015074">
    <property type="term" value="P:DNA integration"/>
    <property type="evidence" value="ECO:0007669"/>
    <property type="project" value="InterPro"/>
</dbReference>
<keyword evidence="3" id="KW-1185">Reference proteome</keyword>
<protein>
    <submittedName>
        <fullName evidence="2">Uncharacterized protein</fullName>
    </submittedName>
</protein>
<comment type="caution">
    <text evidence="2">The sequence shown here is derived from an EMBL/GenBank/DDBJ whole genome shotgun (WGS) entry which is preliminary data.</text>
</comment>
<sequence length="157" mass="17449">MGVFGDLRKIEIVQLTIEKAIDKGSIVLVQIPKTKTDESKSFTIIEEEEMGALQLVRKCACLRSPGLTERRGWEKYDSKCPSIIVRYLKLENPKQYTGHCLQSTPSTFLVEAGGSFETFKRHGKWKSTTVAEGFIADSMATKNKAAQLIASSVFSAK</sequence>
<organism evidence="2 3">
    <name type="scientific">Zophobas morio</name>
    <dbReference type="NCBI Taxonomy" id="2755281"/>
    <lineage>
        <taxon>Eukaryota</taxon>
        <taxon>Metazoa</taxon>
        <taxon>Ecdysozoa</taxon>
        <taxon>Arthropoda</taxon>
        <taxon>Hexapoda</taxon>
        <taxon>Insecta</taxon>
        <taxon>Pterygota</taxon>
        <taxon>Neoptera</taxon>
        <taxon>Endopterygota</taxon>
        <taxon>Coleoptera</taxon>
        <taxon>Polyphaga</taxon>
        <taxon>Cucujiformia</taxon>
        <taxon>Tenebrionidae</taxon>
        <taxon>Zophobas</taxon>
    </lineage>
</organism>
<evidence type="ECO:0000256" key="1">
    <source>
        <dbReference type="ARBA" id="ARBA00023172"/>
    </source>
</evidence>
<dbReference type="Proteomes" id="UP001168821">
    <property type="component" value="Unassembled WGS sequence"/>
</dbReference>
<dbReference type="InterPro" id="IPR013762">
    <property type="entry name" value="Integrase-like_cat_sf"/>
</dbReference>
<proteinExistence type="predicted"/>
<accession>A0AA38ML13</accession>
<dbReference type="SUPFAM" id="SSF56349">
    <property type="entry name" value="DNA breaking-rejoining enzymes"/>
    <property type="match status" value="1"/>
</dbReference>